<dbReference type="InterPro" id="IPR036148">
    <property type="entry name" value="MmgE/PrpD_sf"/>
</dbReference>
<dbReference type="Gene3D" id="3.30.1330.120">
    <property type="entry name" value="2-methylcitrate dehydratase PrpD"/>
    <property type="match status" value="1"/>
</dbReference>
<dbReference type="InterPro" id="IPR045336">
    <property type="entry name" value="MmgE_PrpD_N"/>
</dbReference>
<dbReference type="RefSeq" id="WP_204868764.1">
    <property type="nucleotide sequence ID" value="NZ_JAFBBK010000001.1"/>
</dbReference>
<dbReference type="EMBL" id="JAFBBK010000001">
    <property type="protein sequence ID" value="MBM7415789.1"/>
    <property type="molecule type" value="Genomic_DNA"/>
</dbReference>
<dbReference type="PANTHER" id="PTHR16943:SF8">
    <property type="entry name" value="2-METHYLCITRATE DEHYDRATASE"/>
    <property type="match status" value="1"/>
</dbReference>
<reference evidence="4 5" key="1">
    <citation type="submission" date="2021-01" db="EMBL/GenBank/DDBJ databases">
        <title>Genomics of switchgrass bacterial isolates.</title>
        <authorList>
            <person name="Shade A."/>
        </authorList>
    </citation>
    <scope>NUCLEOTIDE SEQUENCE [LARGE SCALE GENOMIC DNA]</scope>
    <source>
        <strain evidence="4 5">PvP111</strain>
    </source>
</reference>
<evidence type="ECO:0000259" key="2">
    <source>
        <dbReference type="Pfam" id="PF03972"/>
    </source>
</evidence>
<dbReference type="InterPro" id="IPR042183">
    <property type="entry name" value="MmgE/PrpD_sf_1"/>
</dbReference>
<sequence length="456" mass="46250">MTSTVLSEWATGVTLDDVPPAVRHATARHLLDSVGTAVAAQRLGHGRAAWTVADGLGGPPEARPLTGTRALSAPAAALATGVLVHALDFDDTHAGALVHATAVTLPAAFAVGQQTHATGAEVLTAATLGLETACRLGAVSPHGFHARGIHATAAVGPFAAAVVAGRLGKFDSETLVHALGIAGSSSSGLLEFLDTDADTKALHPGTASFNGILATRLAAAGATGPGSVLEGRRGIYAALTDRPVDLTVLTEDLGTRWETTGIGIKPYPSCQLMHVTLDAVSAAVAGHDVHVDDIRDIEVLVHPDSTPFVCGPNTGVASPRSTYDGKFDLPWSVAALLRDGAVDVSTYTDASIARADVLTTARTVRVVERPTDGPAAAAPGHATITLADGRVLVGDVGGSRGSAAFPLDDAALREKFLGNCGHDARADELADRVLGLADEHDLSAVLDLAAAIAPAP</sequence>
<gene>
    <name evidence="4" type="ORF">JOE42_002522</name>
</gene>
<proteinExistence type="inferred from homology"/>
<dbReference type="InterPro" id="IPR005656">
    <property type="entry name" value="MmgE_PrpD"/>
</dbReference>
<comment type="similarity">
    <text evidence="1">Belongs to the PrpD family.</text>
</comment>
<dbReference type="PANTHER" id="PTHR16943">
    <property type="entry name" value="2-METHYLCITRATE DEHYDRATASE-RELATED"/>
    <property type="match status" value="1"/>
</dbReference>
<name>A0ABS2KV16_9NOCA</name>
<accession>A0ABS2KV16</accession>
<dbReference type="SUPFAM" id="SSF103378">
    <property type="entry name" value="2-methylcitrate dehydratase PrpD"/>
    <property type="match status" value="1"/>
</dbReference>
<evidence type="ECO:0000313" key="4">
    <source>
        <dbReference type="EMBL" id="MBM7415789.1"/>
    </source>
</evidence>
<dbReference type="InterPro" id="IPR045337">
    <property type="entry name" value="MmgE_PrpD_C"/>
</dbReference>
<dbReference type="Proteomes" id="UP000703038">
    <property type="component" value="Unassembled WGS sequence"/>
</dbReference>
<feature type="domain" description="MmgE/PrpD C-terminal" evidence="3">
    <location>
        <begin position="267"/>
        <end position="422"/>
    </location>
</feature>
<protein>
    <submittedName>
        <fullName evidence="4">2-methylcitrate dehydratase PrpD</fullName>
    </submittedName>
</protein>
<dbReference type="Pfam" id="PF19305">
    <property type="entry name" value="MmgE_PrpD_C"/>
    <property type="match status" value="1"/>
</dbReference>
<dbReference type="InterPro" id="IPR042188">
    <property type="entry name" value="MmgE/PrpD_sf_2"/>
</dbReference>
<evidence type="ECO:0000313" key="5">
    <source>
        <dbReference type="Proteomes" id="UP000703038"/>
    </source>
</evidence>
<dbReference type="Gene3D" id="1.10.4100.10">
    <property type="entry name" value="2-methylcitrate dehydratase PrpD"/>
    <property type="match status" value="1"/>
</dbReference>
<organism evidence="4 5">
    <name type="scientific">Rhodococcoides corynebacterioides</name>
    <dbReference type="NCBI Taxonomy" id="53972"/>
    <lineage>
        <taxon>Bacteria</taxon>
        <taxon>Bacillati</taxon>
        <taxon>Actinomycetota</taxon>
        <taxon>Actinomycetes</taxon>
        <taxon>Mycobacteriales</taxon>
        <taxon>Nocardiaceae</taxon>
        <taxon>Rhodococcoides</taxon>
    </lineage>
</organism>
<feature type="domain" description="MmgE/PrpD N-terminal" evidence="2">
    <location>
        <begin position="6"/>
        <end position="242"/>
    </location>
</feature>
<dbReference type="Pfam" id="PF03972">
    <property type="entry name" value="MmgE_PrpD_N"/>
    <property type="match status" value="1"/>
</dbReference>
<comment type="caution">
    <text evidence="4">The sequence shown here is derived from an EMBL/GenBank/DDBJ whole genome shotgun (WGS) entry which is preliminary data.</text>
</comment>
<evidence type="ECO:0000259" key="3">
    <source>
        <dbReference type="Pfam" id="PF19305"/>
    </source>
</evidence>
<keyword evidence="5" id="KW-1185">Reference proteome</keyword>
<evidence type="ECO:0000256" key="1">
    <source>
        <dbReference type="ARBA" id="ARBA00006174"/>
    </source>
</evidence>